<evidence type="ECO:0000259" key="1">
    <source>
        <dbReference type="Pfam" id="PF12625"/>
    </source>
</evidence>
<gene>
    <name evidence="2" type="ORF">BJN34_22460</name>
</gene>
<accession>A0A1U9UWP2</accession>
<name>A0A1U9UWP2_CUPNE</name>
<evidence type="ECO:0000313" key="2">
    <source>
        <dbReference type="EMBL" id="AQV96631.1"/>
    </source>
</evidence>
<protein>
    <recommendedName>
        <fullName evidence="1">HTH-type transcriptional regulator AraC-type N-terminal domain-containing protein</fullName>
    </recommendedName>
</protein>
<reference evidence="3" key="1">
    <citation type="submission" date="2017-02" db="EMBL/GenBank/DDBJ databases">
        <title>Complete genome sequence of Cupriavidus necator strain NH9, a 3-chlorobenzoate degrader.</title>
        <authorList>
            <person name="Moriuchi R."/>
            <person name="Dohra H."/>
            <person name="Ogawa N."/>
        </authorList>
    </citation>
    <scope>NUCLEOTIDE SEQUENCE [LARGE SCALE GENOMIC DNA]</scope>
    <source>
        <strain evidence="3">NH9</strain>
    </source>
</reference>
<sequence length="97" mass="10627">MITPLDKGTIPISLVHEALFVATQWSLDVRPVLERAHIDDRLLNAPKGRVSSVQYALPWHAVADAMDDEFFGTDSHPMSWQLAAGADRLAGAYEPSA</sequence>
<dbReference type="InterPro" id="IPR032687">
    <property type="entry name" value="AraC-type_N"/>
</dbReference>
<dbReference type="EMBL" id="CP017758">
    <property type="protein sequence ID" value="AQV96631.1"/>
    <property type="molecule type" value="Genomic_DNA"/>
</dbReference>
<dbReference type="Proteomes" id="UP000189627">
    <property type="component" value="Chromosome 2"/>
</dbReference>
<dbReference type="Pfam" id="PF12625">
    <property type="entry name" value="Arabinose_bd"/>
    <property type="match status" value="1"/>
</dbReference>
<dbReference type="AlphaFoldDB" id="A0A1U9UWP2"/>
<dbReference type="RefSeq" id="WP_164704922.1">
    <property type="nucleotide sequence ID" value="NZ_CP017758.1"/>
</dbReference>
<evidence type="ECO:0000313" key="3">
    <source>
        <dbReference type="Proteomes" id="UP000189627"/>
    </source>
</evidence>
<feature type="domain" description="HTH-type transcriptional regulator AraC-type N-terminal" evidence="1">
    <location>
        <begin position="27"/>
        <end position="80"/>
    </location>
</feature>
<organism evidence="2 3">
    <name type="scientific">Cupriavidus necator</name>
    <name type="common">Alcaligenes eutrophus</name>
    <name type="synonym">Ralstonia eutropha</name>
    <dbReference type="NCBI Taxonomy" id="106590"/>
    <lineage>
        <taxon>Bacteria</taxon>
        <taxon>Pseudomonadati</taxon>
        <taxon>Pseudomonadota</taxon>
        <taxon>Betaproteobacteria</taxon>
        <taxon>Burkholderiales</taxon>
        <taxon>Burkholderiaceae</taxon>
        <taxon>Cupriavidus</taxon>
    </lineage>
</organism>
<proteinExistence type="predicted"/>
<dbReference type="KEGG" id="cuh:BJN34_22460"/>